<evidence type="ECO:0000313" key="2">
    <source>
        <dbReference type="EMBL" id="SOC11047.1"/>
    </source>
</evidence>
<dbReference type="AlphaFoldDB" id="A0A285SSP4"/>
<feature type="domain" description="AB hydrolase-1" evidence="1">
    <location>
        <begin position="27"/>
        <end position="266"/>
    </location>
</feature>
<protein>
    <submittedName>
        <fullName evidence="2">Pimeloyl-ACP methyl ester carboxylesterase</fullName>
    </submittedName>
</protein>
<sequence>MNSLRREVYIFSKDGMQVEYSIVGKGKPILIFHGGHSNCNEEFGYKELVENGFSIITPTRPGYGNTTPIETLDAACSLYVDLLDHLNVEKVHVIAISAGGPSGITFTSLNPSRVLSLTLQSAVTRKWLTTKDKEYKAAQIIFRPGVEKYTWKLISLLSNLLPKFIFKQMASSFSKLPYSQIVTNIDNHDLVAFRKMNNRQRSGSGFLIDLSQTALFSMANLNPIECPTLIVHSKNDSSVPIEHAYYAQKSMKNSKLCILDTWGHLIWLGKGSNQVHDELLKFLSTIK</sequence>
<proteinExistence type="predicted"/>
<reference evidence="3" key="1">
    <citation type="submission" date="2017-08" db="EMBL/GenBank/DDBJ databases">
        <authorList>
            <person name="Varghese N."/>
            <person name="Submissions S."/>
        </authorList>
    </citation>
    <scope>NUCLEOTIDE SEQUENCE [LARGE SCALE GENOMIC DNA]</scope>
    <source>
        <strain evidence="3">JC22</strain>
    </source>
</reference>
<accession>A0A285SSP4</accession>
<gene>
    <name evidence="2" type="ORF">SAMN05880501_10675</name>
</gene>
<evidence type="ECO:0000313" key="3">
    <source>
        <dbReference type="Proteomes" id="UP000219636"/>
    </source>
</evidence>
<dbReference type="InterPro" id="IPR050471">
    <property type="entry name" value="AB_hydrolase"/>
</dbReference>
<keyword evidence="3" id="KW-1185">Reference proteome</keyword>
<dbReference type="OrthoDB" id="9773293at2"/>
<dbReference type="Pfam" id="PF00561">
    <property type="entry name" value="Abhydrolase_1"/>
    <property type="match status" value="1"/>
</dbReference>
<dbReference type="RefSeq" id="WP_097073580.1">
    <property type="nucleotide sequence ID" value="NZ_OBMQ01000006.1"/>
</dbReference>
<evidence type="ECO:0000259" key="1">
    <source>
        <dbReference type="Pfam" id="PF00561"/>
    </source>
</evidence>
<dbReference type="PANTHER" id="PTHR43433:SF5">
    <property type="entry name" value="AB HYDROLASE-1 DOMAIN-CONTAINING PROTEIN"/>
    <property type="match status" value="1"/>
</dbReference>
<dbReference type="EMBL" id="OBMQ01000006">
    <property type="protein sequence ID" value="SOC11047.1"/>
    <property type="molecule type" value="Genomic_DNA"/>
</dbReference>
<dbReference type="Proteomes" id="UP000219636">
    <property type="component" value="Unassembled WGS sequence"/>
</dbReference>
<dbReference type="InterPro" id="IPR000073">
    <property type="entry name" value="AB_hydrolase_1"/>
</dbReference>
<name>A0A285SSP4_9BACL</name>
<organism evidence="2 3">
    <name type="scientific">Ureibacillus xyleni</name>
    <dbReference type="NCBI Taxonomy" id="614648"/>
    <lineage>
        <taxon>Bacteria</taxon>
        <taxon>Bacillati</taxon>
        <taxon>Bacillota</taxon>
        <taxon>Bacilli</taxon>
        <taxon>Bacillales</taxon>
        <taxon>Caryophanaceae</taxon>
        <taxon>Ureibacillus</taxon>
    </lineage>
</organism>
<dbReference type="PANTHER" id="PTHR43433">
    <property type="entry name" value="HYDROLASE, ALPHA/BETA FOLD FAMILY PROTEIN"/>
    <property type="match status" value="1"/>
</dbReference>
<dbReference type="Gene3D" id="3.40.50.1820">
    <property type="entry name" value="alpha/beta hydrolase"/>
    <property type="match status" value="1"/>
</dbReference>
<dbReference type="InterPro" id="IPR029058">
    <property type="entry name" value="AB_hydrolase_fold"/>
</dbReference>
<dbReference type="SUPFAM" id="SSF53474">
    <property type="entry name" value="alpha/beta-Hydrolases"/>
    <property type="match status" value="1"/>
</dbReference>